<evidence type="ECO:0000313" key="13">
    <source>
        <dbReference type="Proteomes" id="UP000251571"/>
    </source>
</evidence>
<evidence type="ECO:0000256" key="6">
    <source>
        <dbReference type="ARBA" id="ARBA00022777"/>
    </source>
</evidence>
<dbReference type="GO" id="GO:0005524">
    <property type="term" value="F:ATP binding"/>
    <property type="evidence" value="ECO:0007669"/>
    <property type="project" value="UniProtKB-KW"/>
</dbReference>
<evidence type="ECO:0000259" key="9">
    <source>
        <dbReference type="SMART" id="SM00911"/>
    </source>
</evidence>
<keyword evidence="8" id="KW-0812">Transmembrane</keyword>
<dbReference type="SMART" id="SM00911">
    <property type="entry name" value="HWE_HK"/>
    <property type="match status" value="1"/>
</dbReference>
<dbReference type="EC" id="2.7.13.3" evidence="2"/>
<feature type="transmembrane region" description="Helical" evidence="8">
    <location>
        <begin position="285"/>
        <end position="308"/>
    </location>
</feature>
<dbReference type="GO" id="GO:0004673">
    <property type="term" value="F:protein histidine kinase activity"/>
    <property type="evidence" value="ECO:0007669"/>
    <property type="project" value="UniProtKB-EC"/>
</dbReference>
<gene>
    <name evidence="10" type="ORF">BCF38_101463</name>
    <name evidence="11" type="ORF">SAMN05421539_101463</name>
</gene>
<keyword evidence="8" id="KW-1133">Transmembrane helix</keyword>
<dbReference type="OrthoDB" id="9767435at2"/>
<dbReference type="AlphaFoldDB" id="A0A2Y9BW23"/>
<reference evidence="11 13" key="1">
    <citation type="submission" date="2016-10" db="EMBL/GenBank/DDBJ databases">
        <authorList>
            <person name="Cai Z."/>
        </authorList>
    </citation>
    <scope>NUCLEOTIDE SEQUENCE [LARGE SCALE GENOMIC DNA]</scope>
    <source>
        <strain evidence="11 13">DSM 25227</strain>
    </source>
</reference>
<feature type="transmembrane region" description="Helical" evidence="8">
    <location>
        <begin position="20"/>
        <end position="39"/>
    </location>
</feature>
<evidence type="ECO:0000256" key="8">
    <source>
        <dbReference type="SAM" id="Phobius"/>
    </source>
</evidence>
<dbReference type="InterPro" id="IPR036890">
    <property type="entry name" value="HATPase_C_sf"/>
</dbReference>
<keyword evidence="3" id="KW-0597">Phosphoprotein</keyword>
<keyword evidence="7" id="KW-0067">ATP-binding</keyword>
<evidence type="ECO:0000313" key="12">
    <source>
        <dbReference type="Proteomes" id="UP000245839"/>
    </source>
</evidence>
<evidence type="ECO:0000256" key="2">
    <source>
        <dbReference type="ARBA" id="ARBA00012438"/>
    </source>
</evidence>
<dbReference type="CDD" id="cd18773">
    <property type="entry name" value="PDC1_HK_sensor"/>
    <property type="match status" value="1"/>
</dbReference>
<dbReference type="Pfam" id="PF07568">
    <property type="entry name" value="HisKA_2"/>
    <property type="match status" value="1"/>
</dbReference>
<keyword evidence="4" id="KW-0808">Transferase</keyword>
<keyword evidence="8" id="KW-0472">Membrane</keyword>
<evidence type="ECO:0000256" key="4">
    <source>
        <dbReference type="ARBA" id="ARBA00022679"/>
    </source>
</evidence>
<keyword evidence="6 11" id="KW-0418">Kinase</keyword>
<comment type="catalytic activity">
    <reaction evidence="1">
        <text>ATP + protein L-histidine = ADP + protein N-phospho-L-histidine.</text>
        <dbReference type="EC" id="2.7.13.3"/>
    </reaction>
</comment>
<dbReference type="PANTHER" id="PTHR41523">
    <property type="entry name" value="TWO-COMPONENT SYSTEM SENSOR PROTEIN"/>
    <property type="match status" value="1"/>
</dbReference>
<dbReference type="InterPro" id="IPR011495">
    <property type="entry name" value="Sig_transdc_His_kin_sub2_dim/P"/>
</dbReference>
<evidence type="ECO:0000313" key="11">
    <source>
        <dbReference type="EMBL" id="SSA38332.1"/>
    </source>
</evidence>
<sequence>MKPSAGEDAAGHPVYRGLRFRVAALLALSLLPLGLVTYLQTQELATEARSRSDMTLLSLTGRATHGERQSVERALGAVDVLSVMVEFLRDDPDACRATLRGILETSDRFSFIGLIEPDGVIRCSTTDRQLDHAETIRLVAQPETPPIILSRLDTPEVSGEPVINLTRAVTFDDGARGLLSVSIPVRHAEDRDDLPSARRPDAVVTFNTDGAIVTIDAEAEPLLPRDIPLIDLVDATPRSFDAVDRAGEARTFTMTPIIPNVLYALAAWPPEKRSATVAGRSLPAWLLPLLMFAASIGVAYLAVDRLVVRHIRSLRRMMQAFAQRRALPSRRHREALSTELAELEEGFVEMALDLSNDEARMEDALREKNVLLKEIHHRVKNNLQLISSIMNMQIRAARHDETVGVLRRLQERVMGLATVHRNLYQTDDLSRTDAGLLLRELFEQLLTMAGGETRAGLDYEGRFEEVILFPDQALPLSLLASELGTNAIKHMRCEDGDAKVLKVALRMVEDGMAELTCENTVPRDHEVRERAGGLGARLIKAFAAQLGGKLEQSTENGRHKVRLRFQVETFTQTPADY</sequence>
<dbReference type="Proteomes" id="UP000245839">
    <property type="component" value="Unassembled WGS sequence"/>
</dbReference>
<evidence type="ECO:0000256" key="3">
    <source>
        <dbReference type="ARBA" id="ARBA00022553"/>
    </source>
</evidence>
<keyword evidence="5" id="KW-0547">Nucleotide-binding</keyword>
<name>A0A2Y9BW23_9RHOB</name>
<evidence type="ECO:0000313" key="10">
    <source>
        <dbReference type="EMBL" id="PWJ22054.1"/>
    </source>
</evidence>
<dbReference type="RefSeq" id="WP_109562646.1">
    <property type="nucleotide sequence ID" value="NZ_QGDJ01000001.1"/>
</dbReference>
<evidence type="ECO:0000256" key="7">
    <source>
        <dbReference type="ARBA" id="ARBA00022840"/>
    </source>
</evidence>
<evidence type="ECO:0000256" key="1">
    <source>
        <dbReference type="ARBA" id="ARBA00000085"/>
    </source>
</evidence>
<proteinExistence type="predicted"/>
<feature type="domain" description="Signal transduction histidine kinase HWE region" evidence="9">
    <location>
        <begin position="374"/>
        <end position="458"/>
    </location>
</feature>
<dbReference type="InterPro" id="IPR011102">
    <property type="entry name" value="Sig_transdc_His_kinase_HWE"/>
</dbReference>
<dbReference type="EMBL" id="UETC01000001">
    <property type="protein sequence ID" value="SSA38332.1"/>
    <property type="molecule type" value="Genomic_DNA"/>
</dbReference>
<dbReference type="Proteomes" id="UP000251571">
    <property type="component" value="Unassembled WGS sequence"/>
</dbReference>
<reference evidence="10 12" key="2">
    <citation type="submission" date="2018-03" db="EMBL/GenBank/DDBJ databases">
        <title>Genomic Encyclopedia of Archaeal and Bacterial Type Strains, Phase II (KMG-II): from individual species to whole genera.</title>
        <authorList>
            <person name="Goeker M."/>
        </authorList>
    </citation>
    <scope>NUCLEOTIDE SEQUENCE [LARGE SCALE GENOMIC DNA]</scope>
    <source>
        <strain evidence="10 12">DSM 25227</strain>
    </source>
</reference>
<keyword evidence="12" id="KW-1185">Reference proteome</keyword>
<dbReference type="Gene3D" id="3.30.450.20">
    <property type="entry name" value="PAS domain"/>
    <property type="match status" value="2"/>
</dbReference>
<organism evidence="11 13">
    <name type="scientific">Jannaschia seohaensis</name>
    <dbReference type="NCBI Taxonomy" id="475081"/>
    <lineage>
        <taxon>Bacteria</taxon>
        <taxon>Pseudomonadati</taxon>
        <taxon>Pseudomonadota</taxon>
        <taxon>Alphaproteobacteria</taxon>
        <taxon>Rhodobacterales</taxon>
        <taxon>Roseobacteraceae</taxon>
        <taxon>Jannaschia</taxon>
    </lineage>
</organism>
<dbReference type="PANTHER" id="PTHR41523:SF8">
    <property type="entry name" value="ETHYLENE RESPONSE SENSOR PROTEIN"/>
    <property type="match status" value="1"/>
</dbReference>
<dbReference type="EMBL" id="QGDJ01000001">
    <property type="protein sequence ID" value="PWJ22054.1"/>
    <property type="molecule type" value="Genomic_DNA"/>
</dbReference>
<dbReference type="Gene3D" id="3.30.565.10">
    <property type="entry name" value="Histidine kinase-like ATPase, C-terminal domain"/>
    <property type="match status" value="1"/>
</dbReference>
<protein>
    <recommendedName>
        <fullName evidence="2">histidine kinase</fullName>
        <ecNumber evidence="2">2.7.13.3</ecNumber>
    </recommendedName>
</protein>
<evidence type="ECO:0000256" key="5">
    <source>
        <dbReference type="ARBA" id="ARBA00022741"/>
    </source>
</evidence>
<accession>A0A2Y9BW23</accession>